<dbReference type="RefSeq" id="WP_090122361.1">
    <property type="nucleotide sequence ID" value="NZ_FNNJ01000003.1"/>
</dbReference>
<dbReference type="EMBL" id="FNNJ01000003">
    <property type="protein sequence ID" value="SDX13326.1"/>
    <property type="molecule type" value="Genomic_DNA"/>
</dbReference>
<keyword evidence="1" id="KW-1133">Transmembrane helix</keyword>
<feature type="transmembrane region" description="Helical" evidence="1">
    <location>
        <begin position="121"/>
        <end position="145"/>
    </location>
</feature>
<sequence length="213" mass="25471">MDELDLLKKDWKKQESKYPTLSFDEIYKMIHKRSSSIVKWIFIICIAEFAFWALLNLLVPDSYIEIYEKFHLKTFLHVSQVIHYIVVAVFLYLFYKNFKSISVIDNTKVLMKKILKTRKTVNYYIYYNIGLYVILTIIFNIVMFSNSEILMELVDPEHTKNVNEALMFNIMLVTQIIVFIIMVALLCLFYRVVYGILLRRLKKNYKELASLEI</sequence>
<dbReference type="AlphaFoldDB" id="A0A1H2Z7M4"/>
<keyword evidence="1" id="KW-0812">Transmembrane</keyword>
<evidence type="ECO:0000313" key="2">
    <source>
        <dbReference type="EMBL" id="SDX13326.1"/>
    </source>
</evidence>
<feature type="transmembrane region" description="Helical" evidence="1">
    <location>
        <begin position="165"/>
        <end position="193"/>
    </location>
</feature>
<accession>A0A1H2Z7M4</accession>
<evidence type="ECO:0000256" key="1">
    <source>
        <dbReference type="SAM" id="Phobius"/>
    </source>
</evidence>
<dbReference type="OrthoDB" id="709028at2"/>
<proteinExistence type="predicted"/>
<name>A0A1H2Z7M4_9FLAO</name>
<gene>
    <name evidence="2" type="ORF">SAMN05444411_103166</name>
</gene>
<dbReference type="STRING" id="762486.SAMN05444411_103166"/>
<feature type="transmembrane region" description="Helical" evidence="1">
    <location>
        <begin position="37"/>
        <end position="55"/>
    </location>
</feature>
<keyword evidence="3" id="KW-1185">Reference proteome</keyword>
<evidence type="ECO:0000313" key="3">
    <source>
        <dbReference type="Proteomes" id="UP000199595"/>
    </source>
</evidence>
<organism evidence="2 3">
    <name type="scientific">Lutibacter oricola</name>
    <dbReference type="NCBI Taxonomy" id="762486"/>
    <lineage>
        <taxon>Bacteria</taxon>
        <taxon>Pseudomonadati</taxon>
        <taxon>Bacteroidota</taxon>
        <taxon>Flavobacteriia</taxon>
        <taxon>Flavobacteriales</taxon>
        <taxon>Flavobacteriaceae</taxon>
        <taxon>Lutibacter</taxon>
    </lineage>
</organism>
<dbReference type="Proteomes" id="UP000199595">
    <property type="component" value="Unassembled WGS sequence"/>
</dbReference>
<keyword evidence="1" id="KW-0472">Membrane</keyword>
<protein>
    <submittedName>
        <fullName evidence="2">Uncharacterized protein</fullName>
    </submittedName>
</protein>
<feature type="transmembrane region" description="Helical" evidence="1">
    <location>
        <begin position="75"/>
        <end position="95"/>
    </location>
</feature>
<reference evidence="2 3" key="1">
    <citation type="submission" date="2016-10" db="EMBL/GenBank/DDBJ databases">
        <authorList>
            <person name="de Groot N.N."/>
        </authorList>
    </citation>
    <scope>NUCLEOTIDE SEQUENCE [LARGE SCALE GENOMIC DNA]</scope>
    <source>
        <strain evidence="2 3">DSM 24956</strain>
    </source>
</reference>